<keyword evidence="1" id="KW-0812">Transmembrane</keyword>
<evidence type="ECO:0000313" key="3">
    <source>
        <dbReference type="Proteomes" id="UP001430953"/>
    </source>
</evidence>
<evidence type="ECO:0000313" key="2">
    <source>
        <dbReference type="EMBL" id="KAL0104546.1"/>
    </source>
</evidence>
<dbReference type="EMBL" id="JADYXP020000020">
    <property type="protein sequence ID" value="KAL0104546.1"/>
    <property type="molecule type" value="Genomic_DNA"/>
</dbReference>
<keyword evidence="1" id="KW-1133">Transmembrane helix</keyword>
<evidence type="ECO:0000256" key="1">
    <source>
        <dbReference type="SAM" id="Phobius"/>
    </source>
</evidence>
<gene>
    <name evidence="2" type="ORF">PUN28_017343</name>
</gene>
<protein>
    <submittedName>
        <fullName evidence="2">Uncharacterized protein</fullName>
    </submittedName>
</protein>
<name>A0AAW2EQ88_9HYME</name>
<proteinExistence type="predicted"/>
<keyword evidence="1" id="KW-0472">Membrane</keyword>
<accession>A0AAW2EQ88</accession>
<keyword evidence="3" id="KW-1185">Reference proteome</keyword>
<reference evidence="2 3" key="1">
    <citation type="submission" date="2023-03" db="EMBL/GenBank/DDBJ databases">
        <title>High recombination rates correlate with genetic variation in Cardiocondyla obscurior ants.</title>
        <authorList>
            <person name="Errbii M."/>
        </authorList>
    </citation>
    <scope>NUCLEOTIDE SEQUENCE [LARGE SCALE GENOMIC DNA]</scope>
    <source>
        <strain evidence="2">Alpha-2009</strain>
        <tissue evidence="2">Whole body</tissue>
    </source>
</reference>
<feature type="transmembrane region" description="Helical" evidence="1">
    <location>
        <begin position="185"/>
        <end position="208"/>
    </location>
</feature>
<organism evidence="2 3">
    <name type="scientific">Cardiocondyla obscurior</name>
    <dbReference type="NCBI Taxonomy" id="286306"/>
    <lineage>
        <taxon>Eukaryota</taxon>
        <taxon>Metazoa</taxon>
        <taxon>Ecdysozoa</taxon>
        <taxon>Arthropoda</taxon>
        <taxon>Hexapoda</taxon>
        <taxon>Insecta</taxon>
        <taxon>Pterygota</taxon>
        <taxon>Neoptera</taxon>
        <taxon>Endopterygota</taxon>
        <taxon>Hymenoptera</taxon>
        <taxon>Apocrita</taxon>
        <taxon>Aculeata</taxon>
        <taxon>Formicoidea</taxon>
        <taxon>Formicidae</taxon>
        <taxon>Myrmicinae</taxon>
        <taxon>Cardiocondyla</taxon>
    </lineage>
</organism>
<dbReference type="AlphaFoldDB" id="A0AAW2EQ88"/>
<dbReference type="Proteomes" id="UP001430953">
    <property type="component" value="Unassembled WGS sequence"/>
</dbReference>
<comment type="caution">
    <text evidence="2">The sequence shown here is derived from an EMBL/GenBank/DDBJ whole genome shotgun (WGS) entry which is preliminary data.</text>
</comment>
<sequence>MLILQLPACSPFIKSEFYTKLILIASVPKADSDGVTGDRLAGGAAHLLHLFFFLPRPQHTILTSRLAEAFLVCTYVPTRHVNIIYTFCILYIHFYPFVTPIRAYRYGAHGTPCCYYFTGDCHHICMIRRNAFEFSVSNILFNPRDLILTAKSEYFILPFAPGNIYSDNELSFPRLFILDSMKLDALTWMLDIHVSIFSFSFFSFFLFLRDMTPGHDNARNNVRFNNCDLIRTTKCNTTFSLDFRRAPMILKSNWIAIRMTVVADSAAGGHVAERRVMKSALREEGESGRANAGGP</sequence>